<organism evidence="3 4">
    <name type="scientific">Musa acuminata subsp. malaccensis</name>
    <name type="common">Wild banana</name>
    <name type="synonym">Musa malaccensis</name>
    <dbReference type="NCBI Taxonomy" id="214687"/>
    <lineage>
        <taxon>Eukaryota</taxon>
        <taxon>Viridiplantae</taxon>
        <taxon>Streptophyta</taxon>
        <taxon>Embryophyta</taxon>
        <taxon>Tracheophyta</taxon>
        <taxon>Spermatophyta</taxon>
        <taxon>Magnoliopsida</taxon>
        <taxon>Liliopsida</taxon>
        <taxon>Zingiberales</taxon>
        <taxon>Musaceae</taxon>
        <taxon>Musa</taxon>
    </lineage>
</organism>
<dbReference type="Gramene" id="Ma00_t03710.1">
    <property type="protein sequence ID" value="Ma00_p03710.1"/>
    <property type="gene ID" value="Ma00_g03710"/>
</dbReference>
<accession>A0A804HN15</accession>
<evidence type="ECO:0000259" key="1">
    <source>
        <dbReference type="Pfam" id="PF16561"/>
    </source>
</evidence>
<name>A0A804HN15_MUSAM</name>
<gene>
    <name evidence="2" type="ORF">GSMUA_202400.1</name>
</gene>
<dbReference type="InParanoid" id="A0A804HN15"/>
<dbReference type="PANTHER" id="PTHR46316">
    <property type="entry name" value="SNF1-RELATED PROTEIN KINASE REGULATORY SUBUNIT BETA-1"/>
    <property type="match status" value="1"/>
</dbReference>
<dbReference type="EnsemblPlants" id="Ma00_t03710.1">
    <property type="protein sequence ID" value="Ma00_p03710.1"/>
    <property type="gene ID" value="Ma00_g03710"/>
</dbReference>
<proteinExistence type="predicted"/>
<dbReference type="Pfam" id="PF16561">
    <property type="entry name" value="AMPK1_CBM"/>
    <property type="match status" value="1"/>
</dbReference>
<reference evidence="2" key="1">
    <citation type="submission" date="2021-03" db="EMBL/GenBank/DDBJ databases">
        <authorList>
            <consortium name="Genoscope - CEA"/>
            <person name="William W."/>
        </authorList>
    </citation>
    <scope>NUCLEOTIDE SEQUENCE</scope>
    <source>
        <strain evidence="2">Doubled-haploid Pahang</strain>
    </source>
</reference>
<evidence type="ECO:0000313" key="3">
    <source>
        <dbReference type="EnsemblPlants" id="Ma00_p03710.1"/>
    </source>
</evidence>
<protein>
    <submittedName>
        <fullName evidence="2">(wild Malaysian banana) hypothetical protein</fullName>
    </submittedName>
</protein>
<dbReference type="InterPro" id="IPR032640">
    <property type="entry name" value="AMPK1_CBM"/>
</dbReference>
<evidence type="ECO:0000313" key="2">
    <source>
        <dbReference type="EMBL" id="CAG1850326.1"/>
    </source>
</evidence>
<dbReference type="Proteomes" id="UP000012960">
    <property type="component" value="Unplaced"/>
</dbReference>
<evidence type="ECO:0000313" key="4">
    <source>
        <dbReference type="Proteomes" id="UP000012960"/>
    </source>
</evidence>
<reference evidence="3" key="2">
    <citation type="submission" date="2021-05" db="UniProtKB">
        <authorList>
            <consortium name="EnsemblPlants"/>
        </authorList>
    </citation>
    <scope>IDENTIFICATION</scope>
    <source>
        <strain evidence="3">subsp. malaccensis</strain>
    </source>
</reference>
<dbReference type="EMBL" id="HG996468">
    <property type="protein sequence ID" value="CAG1850326.1"/>
    <property type="molecule type" value="Genomic_DNA"/>
</dbReference>
<feature type="domain" description="AMP-activated protein kinase glycogen-binding" evidence="1">
    <location>
        <begin position="84"/>
        <end position="109"/>
    </location>
</feature>
<keyword evidence="4" id="KW-1185">Reference proteome</keyword>
<dbReference type="PANTHER" id="PTHR46316:SF2">
    <property type="entry name" value="SNF1-RELATED PROTEIN KINASE REGULATORY SUBUNIT BETA-2"/>
    <property type="match status" value="1"/>
</dbReference>
<dbReference type="InterPro" id="IPR043554">
    <property type="entry name" value="KINB"/>
</dbReference>
<dbReference type="AlphaFoldDB" id="A0A804HN15"/>
<sequence>MVGCSKSNLYFRNQRRKFSFSSRITGSYGAEPYTDTPSETSVASALHSSDSHVSILKTRRDASTDDPWMPNSSRYEDVLDDPGIPTMITWSHGGKEVFVEGSLDNWKTK</sequence>